<keyword evidence="3 12" id="KW-0132">Cell division</keyword>
<dbReference type="AlphaFoldDB" id="A0A258D9N3"/>
<comment type="cofactor">
    <cofactor evidence="12 14">
        <name>Mg(2+)</name>
        <dbReference type="ChEBI" id="CHEBI:18420"/>
    </cofactor>
</comment>
<evidence type="ECO:0000313" key="15">
    <source>
        <dbReference type="EMBL" id="OYX04314.1"/>
    </source>
</evidence>
<dbReference type="GO" id="GO:0009252">
    <property type="term" value="P:peptidoglycan biosynthetic process"/>
    <property type="evidence" value="ECO:0007669"/>
    <property type="project" value="UniProtKB-UniRule"/>
</dbReference>
<feature type="transmembrane region" description="Helical" evidence="12">
    <location>
        <begin position="25"/>
        <end position="48"/>
    </location>
</feature>
<comment type="function">
    <text evidence="12">Catalyzes the initial step of the lipid cycle reactions in the biosynthesis of the cell wall peptidoglycan: transfers peptidoglycan precursor phospho-MurNAc-pentapeptide from UDP-MurNAc-pentapeptide onto the lipid carrier undecaprenyl phosphate, yielding undecaprenyl-pyrophosphoryl-MurNAc-pentapeptide, known as lipid I.</text>
</comment>
<comment type="similarity">
    <text evidence="2 12">Belongs to the glycosyltransferase 4 family. MraY subfamily.</text>
</comment>
<name>A0A258D9N3_CAUVI</name>
<proteinExistence type="inferred from homology"/>
<dbReference type="GO" id="GO:0008360">
    <property type="term" value="P:regulation of cell shape"/>
    <property type="evidence" value="ECO:0007669"/>
    <property type="project" value="UniProtKB-KW"/>
</dbReference>
<dbReference type="EC" id="2.7.8.13" evidence="12 13"/>
<feature type="transmembrane region" description="Helical" evidence="12">
    <location>
        <begin position="178"/>
        <end position="197"/>
    </location>
</feature>
<dbReference type="GO" id="GO:0046872">
    <property type="term" value="F:metal ion binding"/>
    <property type="evidence" value="ECO:0007669"/>
    <property type="project" value="UniProtKB-KW"/>
</dbReference>
<dbReference type="PROSITE" id="PS01348">
    <property type="entry name" value="MRAY_2"/>
    <property type="match status" value="1"/>
</dbReference>
<keyword evidence="12 14" id="KW-0479">Metal-binding</keyword>
<evidence type="ECO:0000256" key="9">
    <source>
        <dbReference type="ARBA" id="ARBA00023136"/>
    </source>
</evidence>
<keyword evidence="6 12" id="KW-0133">Cell shape</keyword>
<dbReference type="PANTHER" id="PTHR22926">
    <property type="entry name" value="PHOSPHO-N-ACETYLMURAMOYL-PENTAPEPTIDE-TRANSFERASE"/>
    <property type="match status" value="1"/>
</dbReference>
<feature type="transmembrane region" description="Helical" evidence="12">
    <location>
        <begin position="298"/>
        <end position="321"/>
    </location>
</feature>
<evidence type="ECO:0000256" key="6">
    <source>
        <dbReference type="ARBA" id="ARBA00022960"/>
    </source>
</evidence>
<evidence type="ECO:0000256" key="4">
    <source>
        <dbReference type="ARBA" id="ARBA00022679"/>
    </source>
</evidence>
<feature type="binding site" evidence="14">
    <location>
        <position position="202"/>
    </location>
    <ligand>
        <name>Mg(2+)</name>
        <dbReference type="ChEBI" id="CHEBI:18420"/>
    </ligand>
</feature>
<dbReference type="InterPro" id="IPR003524">
    <property type="entry name" value="PNAcMuramoyl-5peptid_Trfase"/>
</dbReference>
<evidence type="ECO:0000256" key="13">
    <source>
        <dbReference type="NCBIfam" id="TIGR00445"/>
    </source>
</evidence>
<feature type="transmembrane region" description="Helical" evidence="12">
    <location>
        <begin position="249"/>
        <end position="266"/>
    </location>
</feature>
<dbReference type="EMBL" id="NCDQ01000085">
    <property type="protein sequence ID" value="OYX04314.1"/>
    <property type="molecule type" value="Genomic_DNA"/>
</dbReference>
<evidence type="ECO:0000256" key="12">
    <source>
        <dbReference type="HAMAP-Rule" id="MF_00038"/>
    </source>
</evidence>
<comment type="caution">
    <text evidence="15">The sequence shown here is derived from an EMBL/GenBank/DDBJ whole genome shotgun (WGS) entry which is preliminary data.</text>
</comment>
<comment type="catalytic activity">
    <reaction evidence="12">
        <text>UDP-N-acetyl-alpha-D-muramoyl-L-alanyl-gamma-D-glutamyl-meso-2,6-diaminopimeloyl-D-alanyl-D-alanine + di-trans,octa-cis-undecaprenyl phosphate = di-trans,octa-cis-undecaprenyl diphospho-N-acetyl-alpha-D-muramoyl-L-alanyl-D-glutamyl-meso-2,6-diaminopimeloyl-D-alanyl-D-alanine + UMP</text>
        <dbReference type="Rhea" id="RHEA:28386"/>
        <dbReference type="ChEBI" id="CHEBI:57865"/>
        <dbReference type="ChEBI" id="CHEBI:60392"/>
        <dbReference type="ChEBI" id="CHEBI:61386"/>
        <dbReference type="ChEBI" id="CHEBI:61387"/>
        <dbReference type="EC" id="2.7.8.13"/>
    </reaction>
</comment>
<keyword evidence="8 12" id="KW-1133">Transmembrane helix</keyword>
<dbReference type="GO" id="GO:0071555">
    <property type="term" value="P:cell wall organization"/>
    <property type="evidence" value="ECO:0007669"/>
    <property type="project" value="UniProtKB-KW"/>
</dbReference>
<sequence>MLYLLYQQLDPGEHYIPFFNLMRYLTFRTGMALATAQLVCVLMGSRFIRWIQAKQGRGQPIRADGIQSHITEKRGTPTMGGFMILAGVLVGTLLWADLTNPYVWIVLMVTGSYGVLGFLDDYAKVTKQTTAGVSSGAKIVVQFVVAAIATVLIIRAGGVMPAAPGLETSIAFPGLKQVLLNIGWFYVVFGMVVIGGFSNAVNLTDGLDGLAIVPVMIAAAAFGLITYLIGNIRFADYLQVHYIPGTGELAILCGALIGSGLGFLWYNAPPAKIFMGDTGSLALGGALGTMAVATKHEIVLGIIGGLFVVETLSVMIQVGYFKATGKRVFLMAPIHHHFEKLGWKESTVVIRFWIISVMLALVGLATLKLR</sequence>
<feature type="transmembrane region" description="Helical" evidence="12">
    <location>
        <begin position="78"/>
        <end position="96"/>
    </location>
</feature>
<dbReference type="Pfam" id="PF00953">
    <property type="entry name" value="Glycos_transf_4"/>
    <property type="match status" value="1"/>
</dbReference>
<evidence type="ECO:0000256" key="8">
    <source>
        <dbReference type="ARBA" id="ARBA00022989"/>
    </source>
</evidence>
<feature type="transmembrane region" description="Helical" evidence="12">
    <location>
        <begin position="209"/>
        <end position="229"/>
    </location>
</feature>
<dbReference type="GO" id="GO:0005886">
    <property type="term" value="C:plasma membrane"/>
    <property type="evidence" value="ECO:0007669"/>
    <property type="project" value="UniProtKB-SubCell"/>
</dbReference>
<dbReference type="CDD" id="cd06852">
    <property type="entry name" value="GT_MraY"/>
    <property type="match status" value="1"/>
</dbReference>
<evidence type="ECO:0000256" key="2">
    <source>
        <dbReference type="ARBA" id="ARBA00005583"/>
    </source>
</evidence>
<keyword evidence="11 12" id="KW-0961">Cell wall biogenesis/degradation</keyword>
<keyword evidence="12" id="KW-1003">Cell membrane</keyword>
<dbReference type="GO" id="GO:0051301">
    <property type="term" value="P:cell division"/>
    <property type="evidence" value="ECO:0007669"/>
    <property type="project" value="UniProtKB-KW"/>
</dbReference>
<keyword evidence="9 12" id="KW-0472">Membrane</keyword>
<evidence type="ECO:0000256" key="10">
    <source>
        <dbReference type="ARBA" id="ARBA00023306"/>
    </source>
</evidence>
<keyword evidence="4 12" id="KW-0808">Transferase</keyword>
<reference evidence="15 16" key="1">
    <citation type="submission" date="2017-03" db="EMBL/GenBank/DDBJ databases">
        <title>Lifting the veil on microbial sulfur biogeochemistry in mining wastewaters.</title>
        <authorList>
            <person name="Kantor R.S."/>
            <person name="Colenbrander Nelson T."/>
            <person name="Marshall S."/>
            <person name="Bennett D."/>
            <person name="Apte S."/>
            <person name="Camacho D."/>
            <person name="Thomas B.C."/>
            <person name="Warren L.A."/>
            <person name="Banfield J.F."/>
        </authorList>
    </citation>
    <scope>NUCLEOTIDE SEQUENCE [LARGE SCALE GENOMIC DNA]</scope>
    <source>
        <strain evidence="15">32-67-7</strain>
    </source>
</reference>
<gene>
    <name evidence="12" type="primary">mraY</name>
    <name evidence="15" type="ORF">B7Z12_07015</name>
</gene>
<feature type="transmembrane region" description="Helical" evidence="12">
    <location>
        <begin position="139"/>
        <end position="158"/>
    </location>
</feature>
<dbReference type="PANTHER" id="PTHR22926:SF5">
    <property type="entry name" value="PHOSPHO-N-ACETYLMURAMOYL-PENTAPEPTIDE-TRANSFERASE HOMOLOG"/>
    <property type="match status" value="1"/>
</dbReference>
<dbReference type="GO" id="GO:0008963">
    <property type="term" value="F:phospho-N-acetylmuramoyl-pentapeptide-transferase activity"/>
    <property type="evidence" value="ECO:0007669"/>
    <property type="project" value="UniProtKB-UniRule"/>
</dbReference>
<evidence type="ECO:0000256" key="5">
    <source>
        <dbReference type="ARBA" id="ARBA00022692"/>
    </source>
</evidence>
<organism evidence="15 16">
    <name type="scientific">Caulobacter vibrioides</name>
    <name type="common">Caulobacter crescentus</name>
    <dbReference type="NCBI Taxonomy" id="155892"/>
    <lineage>
        <taxon>Bacteria</taxon>
        <taxon>Pseudomonadati</taxon>
        <taxon>Pseudomonadota</taxon>
        <taxon>Alphaproteobacteria</taxon>
        <taxon>Caulobacterales</taxon>
        <taxon>Caulobacteraceae</taxon>
        <taxon>Caulobacter</taxon>
    </lineage>
</organism>
<dbReference type="GO" id="GO:0051992">
    <property type="term" value="F:UDP-N-acetylmuramoyl-L-alanyl-D-glutamyl-meso-2,6-diaminopimelyl-D-alanyl-D-alanine:undecaprenyl-phosphate transferase activity"/>
    <property type="evidence" value="ECO:0007669"/>
    <property type="project" value="RHEA"/>
</dbReference>
<evidence type="ECO:0000313" key="16">
    <source>
        <dbReference type="Proteomes" id="UP000215616"/>
    </source>
</evidence>
<evidence type="ECO:0000256" key="1">
    <source>
        <dbReference type="ARBA" id="ARBA00004141"/>
    </source>
</evidence>
<dbReference type="NCBIfam" id="TIGR00445">
    <property type="entry name" value="mraY"/>
    <property type="match status" value="1"/>
</dbReference>
<comment type="subcellular location">
    <subcellularLocation>
        <location evidence="12">Cell membrane</location>
        <topology evidence="12">Multi-pass membrane protein</topology>
    </subcellularLocation>
    <subcellularLocation>
        <location evidence="1">Membrane</location>
        <topology evidence="1">Multi-pass membrane protein</topology>
    </subcellularLocation>
</comment>
<evidence type="ECO:0000256" key="7">
    <source>
        <dbReference type="ARBA" id="ARBA00022984"/>
    </source>
</evidence>
<evidence type="ECO:0000256" key="14">
    <source>
        <dbReference type="PIRSR" id="PIRSR600715-1"/>
    </source>
</evidence>
<protein>
    <recommendedName>
        <fullName evidence="12 13">Phospho-N-acetylmuramoyl-pentapeptide-transferase</fullName>
        <ecNumber evidence="12 13">2.7.8.13</ecNumber>
    </recommendedName>
    <alternativeName>
        <fullName evidence="12">UDP-MurNAc-pentapeptide phosphotransferase</fullName>
    </alternativeName>
</protein>
<keyword evidence="5 12" id="KW-0812">Transmembrane</keyword>
<dbReference type="InterPro" id="IPR000715">
    <property type="entry name" value="Glycosyl_transferase_4"/>
</dbReference>
<dbReference type="HAMAP" id="MF_00038">
    <property type="entry name" value="MraY"/>
    <property type="match status" value="1"/>
</dbReference>
<feature type="binding site" evidence="14">
    <location>
        <position position="277"/>
    </location>
    <ligand>
        <name>Mg(2+)</name>
        <dbReference type="ChEBI" id="CHEBI:18420"/>
    </ligand>
</feature>
<feature type="transmembrane region" description="Helical" evidence="12">
    <location>
        <begin position="102"/>
        <end position="119"/>
    </location>
</feature>
<comment type="pathway">
    <text evidence="12">Cell wall biogenesis; peptidoglycan biosynthesis.</text>
</comment>
<feature type="transmembrane region" description="Helical" evidence="12">
    <location>
        <begin position="348"/>
        <end position="367"/>
    </location>
</feature>
<keyword evidence="10 12" id="KW-0131">Cell cycle</keyword>
<dbReference type="Proteomes" id="UP000215616">
    <property type="component" value="Unassembled WGS sequence"/>
</dbReference>
<dbReference type="InterPro" id="IPR018480">
    <property type="entry name" value="PNAcMuramoyl-5peptid_Trfase_CS"/>
</dbReference>
<keyword evidence="12 14" id="KW-0460">Magnesium</keyword>
<evidence type="ECO:0000256" key="11">
    <source>
        <dbReference type="ARBA" id="ARBA00023316"/>
    </source>
</evidence>
<evidence type="ECO:0000256" key="3">
    <source>
        <dbReference type="ARBA" id="ARBA00022618"/>
    </source>
</evidence>
<keyword evidence="7 12" id="KW-0573">Peptidoglycan synthesis</keyword>
<accession>A0A258D9N3</accession>
<dbReference type="UniPathway" id="UPA00219"/>